<evidence type="ECO:0000313" key="2">
    <source>
        <dbReference type="Proteomes" id="UP000614811"/>
    </source>
</evidence>
<comment type="caution">
    <text evidence="1">The sequence shown here is derived from an EMBL/GenBank/DDBJ whole genome shotgun (WGS) entry which is preliminary data.</text>
</comment>
<dbReference type="InterPro" id="IPR010438">
    <property type="entry name" value="Lambda_Bor"/>
</dbReference>
<sequence length="127" mass="14154">MKMRPFIASNHRKSTAVFVAFALCVLSGCSTIEFVQHEQSVESKSVNRWHHSTLNGMVEISKPLNIESICGKRAWTTVTTEFTLLNALPVVLVPSTSLVSFYSAWTNKVNCYEVPIGDYEQAESLTP</sequence>
<proteinExistence type="predicted"/>
<reference evidence="1" key="1">
    <citation type="journal article" date="2014" name="Int. J. Syst. Evol. Microbiol.">
        <title>Complete genome sequence of Corynebacterium casei LMG S-19264T (=DSM 44701T), isolated from a smear-ripened cheese.</title>
        <authorList>
            <consortium name="US DOE Joint Genome Institute (JGI-PGF)"/>
            <person name="Walter F."/>
            <person name="Albersmeier A."/>
            <person name="Kalinowski J."/>
            <person name="Ruckert C."/>
        </authorList>
    </citation>
    <scope>NUCLEOTIDE SEQUENCE</scope>
    <source>
        <strain evidence="1">KCTC 12711</strain>
    </source>
</reference>
<dbReference type="AlphaFoldDB" id="A0A918RK80"/>
<reference evidence="1" key="2">
    <citation type="submission" date="2020-09" db="EMBL/GenBank/DDBJ databases">
        <authorList>
            <person name="Sun Q."/>
            <person name="Kim S."/>
        </authorList>
    </citation>
    <scope>NUCLEOTIDE SEQUENCE</scope>
    <source>
        <strain evidence="1">KCTC 12711</strain>
    </source>
</reference>
<dbReference type="EMBL" id="BMXA01000002">
    <property type="protein sequence ID" value="GHA03147.1"/>
    <property type="molecule type" value="Genomic_DNA"/>
</dbReference>
<keyword evidence="2" id="KW-1185">Reference proteome</keyword>
<dbReference type="Proteomes" id="UP000614811">
    <property type="component" value="Unassembled WGS sequence"/>
</dbReference>
<evidence type="ECO:0008006" key="3">
    <source>
        <dbReference type="Google" id="ProtNLM"/>
    </source>
</evidence>
<gene>
    <name evidence="1" type="ORF">GCM10008090_10140</name>
</gene>
<name>A0A918RK80_9GAMM</name>
<accession>A0A918RK80</accession>
<evidence type="ECO:0000313" key="1">
    <source>
        <dbReference type="EMBL" id="GHA03147.1"/>
    </source>
</evidence>
<protein>
    <recommendedName>
        <fullName evidence="3">Bor family protein</fullName>
    </recommendedName>
</protein>
<organism evidence="1 2">
    <name type="scientific">Arenicella chitinivorans</name>
    <dbReference type="NCBI Taxonomy" id="1329800"/>
    <lineage>
        <taxon>Bacteria</taxon>
        <taxon>Pseudomonadati</taxon>
        <taxon>Pseudomonadota</taxon>
        <taxon>Gammaproteobacteria</taxon>
        <taxon>Arenicellales</taxon>
        <taxon>Arenicellaceae</taxon>
        <taxon>Arenicella</taxon>
    </lineage>
</organism>
<dbReference type="Pfam" id="PF06291">
    <property type="entry name" value="Lambda_Bor"/>
    <property type="match status" value="1"/>
</dbReference>
<dbReference type="PROSITE" id="PS51257">
    <property type="entry name" value="PROKAR_LIPOPROTEIN"/>
    <property type="match status" value="1"/>
</dbReference>